<dbReference type="InterPro" id="IPR036770">
    <property type="entry name" value="Ankyrin_rpt-contain_sf"/>
</dbReference>
<dbReference type="AlphaFoldDB" id="A0A0C2JK53"/>
<dbReference type="InterPro" id="IPR002110">
    <property type="entry name" value="Ankyrin_rpt"/>
</dbReference>
<feature type="repeat" description="ANK" evidence="1">
    <location>
        <begin position="35"/>
        <end position="67"/>
    </location>
</feature>
<proteinExistence type="predicted"/>
<dbReference type="SUPFAM" id="SSF48403">
    <property type="entry name" value="Ankyrin repeat"/>
    <property type="match status" value="1"/>
</dbReference>
<dbReference type="PROSITE" id="PS50088">
    <property type="entry name" value="ANK_REPEAT"/>
    <property type="match status" value="2"/>
</dbReference>
<gene>
    <name evidence="2" type="ORF">RF11_12656</name>
</gene>
<feature type="repeat" description="ANK" evidence="1">
    <location>
        <begin position="69"/>
        <end position="101"/>
    </location>
</feature>
<accession>A0A0C2JK53</accession>
<dbReference type="OrthoDB" id="194358at2759"/>
<dbReference type="EMBL" id="JWZT01002281">
    <property type="protein sequence ID" value="KII69773.1"/>
    <property type="molecule type" value="Genomic_DNA"/>
</dbReference>
<keyword evidence="1" id="KW-0040">ANK repeat</keyword>
<keyword evidence="3" id="KW-1185">Reference proteome</keyword>
<evidence type="ECO:0000313" key="2">
    <source>
        <dbReference type="EMBL" id="KII69773.1"/>
    </source>
</evidence>
<dbReference type="InterPro" id="IPR053080">
    <property type="entry name" value="PP1_regulatory_subunit_27"/>
</dbReference>
<dbReference type="PROSITE" id="PS50297">
    <property type="entry name" value="ANK_REP_REGION"/>
    <property type="match status" value="1"/>
</dbReference>
<dbReference type="Proteomes" id="UP000031668">
    <property type="component" value="Unassembled WGS sequence"/>
</dbReference>
<dbReference type="Pfam" id="PF12796">
    <property type="entry name" value="Ank_2"/>
    <property type="match status" value="1"/>
</dbReference>
<organism evidence="2 3">
    <name type="scientific">Thelohanellus kitauei</name>
    <name type="common">Myxosporean</name>
    <dbReference type="NCBI Taxonomy" id="669202"/>
    <lineage>
        <taxon>Eukaryota</taxon>
        <taxon>Metazoa</taxon>
        <taxon>Cnidaria</taxon>
        <taxon>Myxozoa</taxon>
        <taxon>Myxosporea</taxon>
        <taxon>Bivalvulida</taxon>
        <taxon>Platysporina</taxon>
        <taxon>Myxobolidae</taxon>
        <taxon>Thelohanellus</taxon>
    </lineage>
</organism>
<dbReference type="PANTHER" id="PTHR46899:SF3">
    <property type="entry name" value="PROTEIN PHOSPHATASE 1 REGULATORY SUBUNIT 27"/>
    <property type="match status" value="1"/>
</dbReference>
<protein>
    <submittedName>
        <fullName evidence="2">Acyl-CoA-binding domain-containing protein 6</fullName>
    </submittedName>
</protein>
<evidence type="ECO:0000313" key="3">
    <source>
        <dbReference type="Proteomes" id="UP000031668"/>
    </source>
</evidence>
<name>A0A0C2JK53_THEKT</name>
<comment type="caution">
    <text evidence="2">The sequence shown here is derived from an EMBL/GenBank/DDBJ whole genome shotgun (WGS) entry which is preliminary data.</text>
</comment>
<sequence length="134" mass="14972">MSTSFISILGSKNSDEVIKFLESTDADLNQTLSELGQNFLHLSVSFYNIEAIKFLLSRSVDVNFINPKTGETALHIATQKGLMDIILLLVNSSADPTIANQKGFTFIIEDAHVYISRLNMVLKAPSFIFYHSVW</sequence>
<dbReference type="PANTHER" id="PTHR46899">
    <property type="entry name" value="PROTEIN PHOSPHATASE 1 REGULATORY SUBUNIT 27"/>
    <property type="match status" value="1"/>
</dbReference>
<dbReference type="SMART" id="SM00248">
    <property type="entry name" value="ANK"/>
    <property type="match status" value="2"/>
</dbReference>
<dbReference type="Gene3D" id="1.25.40.20">
    <property type="entry name" value="Ankyrin repeat-containing domain"/>
    <property type="match status" value="1"/>
</dbReference>
<evidence type="ECO:0000256" key="1">
    <source>
        <dbReference type="PROSITE-ProRule" id="PRU00023"/>
    </source>
</evidence>
<reference evidence="2 3" key="1">
    <citation type="journal article" date="2014" name="Genome Biol. Evol.">
        <title>The genome of the myxosporean Thelohanellus kitauei shows adaptations to nutrient acquisition within its fish host.</title>
        <authorList>
            <person name="Yang Y."/>
            <person name="Xiong J."/>
            <person name="Zhou Z."/>
            <person name="Huo F."/>
            <person name="Miao W."/>
            <person name="Ran C."/>
            <person name="Liu Y."/>
            <person name="Zhang J."/>
            <person name="Feng J."/>
            <person name="Wang M."/>
            <person name="Wang M."/>
            <person name="Wang L."/>
            <person name="Yao B."/>
        </authorList>
    </citation>
    <scope>NUCLEOTIDE SEQUENCE [LARGE SCALE GENOMIC DNA]</scope>
    <source>
        <strain evidence="2">Wuqing</strain>
    </source>
</reference>